<dbReference type="RefSeq" id="WP_240320070.1">
    <property type="nucleotide sequence ID" value="NZ_FNTL01000005.1"/>
</dbReference>
<comment type="cofactor">
    <cofactor evidence="1">
        <name>Mn(2+)</name>
        <dbReference type="ChEBI" id="CHEBI:29035"/>
    </cofactor>
</comment>
<comment type="similarity">
    <text evidence="10">Belongs to the prokaryotic GSH synthase family.</text>
</comment>
<dbReference type="Gene3D" id="3.30.1490.20">
    <property type="entry name" value="ATP-grasp fold, A domain"/>
    <property type="match status" value="1"/>
</dbReference>
<dbReference type="Gene3D" id="3.40.50.20">
    <property type="match status" value="1"/>
</dbReference>
<dbReference type="PANTHER" id="PTHR21621:SF4">
    <property type="entry name" value="GLUTATHIONE SYNTHETASE"/>
    <property type="match status" value="1"/>
</dbReference>
<feature type="domain" description="ATP-grasp" evidence="11">
    <location>
        <begin position="151"/>
        <end position="335"/>
    </location>
</feature>
<dbReference type="InterPro" id="IPR016185">
    <property type="entry name" value="PreATP-grasp_dom_sf"/>
</dbReference>
<evidence type="ECO:0000256" key="1">
    <source>
        <dbReference type="ARBA" id="ARBA00001936"/>
    </source>
</evidence>
<keyword evidence="8" id="KW-0460">Magnesium</keyword>
<dbReference type="NCBIfam" id="TIGR01380">
    <property type="entry name" value="glut_syn"/>
    <property type="match status" value="1"/>
</dbReference>
<evidence type="ECO:0000256" key="6">
    <source>
        <dbReference type="ARBA" id="ARBA00022741"/>
    </source>
</evidence>
<accession>A0A1H5M5X8</accession>
<dbReference type="Pfam" id="PF02955">
    <property type="entry name" value="GSH-S_ATP"/>
    <property type="match status" value="1"/>
</dbReference>
<proteinExistence type="inferred from homology"/>
<evidence type="ECO:0000256" key="2">
    <source>
        <dbReference type="ARBA" id="ARBA00001946"/>
    </source>
</evidence>
<dbReference type="InterPro" id="IPR006284">
    <property type="entry name" value="Glut_synth_pro"/>
</dbReference>
<keyword evidence="5" id="KW-0479">Metal-binding</keyword>
<dbReference type="Proteomes" id="UP000183407">
    <property type="component" value="Unassembled WGS sequence"/>
</dbReference>
<keyword evidence="7 10" id="KW-0067">ATP-binding</keyword>
<dbReference type="GO" id="GO:0046872">
    <property type="term" value="F:metal ion binding"/>
    <property type="evidence" value="ECO:0007669"/>
    <property type="project" value="UniProtKB-KW"/>
</dbReference>
<dbReference type="Pfam" id="PF02951">
    <property type="entry name" value="GSH-S_N"/>
    <property type="match status" value="1"/>
</dbReference>
<evidence type="ECO:0000313" key="12">
    <source>
        <dbReference type="EMBL" id="SEE83878.1"/>
    </source>
</evidence>
<dbReference type="Gene3D" id="3.30.470.20">
    <property type="entry name" value="ATP-grasp fold, B domain"/>
    <property type="match status" value="1"/>
</dbReference>
<organism evidence="12 13">
    <name type="scientific">Rhodococcus jostii</name>
    <dbReference type="NCBI Taxonomy" id="132919"/>
    <lineage>
        <taxon>Bacteria</taxon>
        <taxon>Bacillati</taxon>
        <taxon>Actinomycetota</taxon>
        <taxon>Actinomycetes</taxon>
        <taxon>Mycobacteriales</taxon>
        <taxon>Nocardiaceae</taxon>
        <taxon>Rhodococcus</taxon>
    </lineage>
</organism>
<comment type="catalytic activity">
    <reaction evidence="10">
        <text>gamma-L-glutamyl-L-cysteine + glycine + ATP = glutathione + ADP + phosphate + H(+)</text>
        <dbReference type="Rhea" id="RHEA:13557"/>
        <dbReference type="ChEBI" id="CHEBI:15378"/>
        <dbReference type="ChEBI" id="CHEBI:30616"/>
        <dbReference type="ChEBI" id="CHEBI:43474"/>
        <dbReference type="ChEBI" id="CHEBI:57305"/>
        <dbReference type="ChEBI" id="CHEBI:57925"/>
        <dbReference type="ChEBI" id="CHEBI:58173"/>
        <dbReference type="ChEBI" id="CHEBI:456216"/>
        <dbReference type="EC" id="6.3.2.3"/>
    </reaction>
</comment>
<keyword evidence="9" id="KW-0464">Manganese</keyword>
<dbReference type="SUPFAM" id="SSF56059">
    <property type="entry name" value="Glutathione synthetase ATP-binding domain-like"/>
    <property type="match status" value="1"/>
</dbReference>
<dbReference type="InterPro" id="IPR011761">
    <property type="entry name" value="ATP-grasp"/>
</dbReference>
<dbReference type="GO" id="GO:0004363">
    <property type="term" value="F:glutathione synthase activity"/>
    <property type="evidence" value="ECO:0007669"/>
    <property type="project" value="UniProtKB-UniRule"/>
</dbReference>
<dbReference type="InterPro" id="IPR004215">
    <property type="entry name" value="GSHS_N"/>
</dbReference>
<evidence type="ECO:0000256" key="4">
    <source>
        <dbReference type="ARBA" id="ARBA00022684"/>
    </source>
</evidence>
<comment type="pathway">
    <text evidence="10">Sulfur metabolism; glutathione biosynthesis; glutathione from L-cysteine and L-glutamate: step 2/2.</text>
</comment>
<dbReference type="SUPFAM" id="SSF52440">
    <property type="entry name" value="PreATP-grasp domain"/>
    <property type="match status" value="1"/>
</dbReference>
<dbReference type="InterPro" id="IPR013815">
    <property type="entry name" value="ATP_grasp_subdomain_1"/>
</dbReference>
<dbReference type="AlphaFoldDB" id="A0A1H5M5X8"/>
<evidence type="ECO:0000313" key="13">
    <source>
        <dbReference type="Proteomes" id="UP000183407"/>
    </source>
</evidence>
<dbReference type="HAMAP" id="MF_00162">
    <property type="entry name" value="GSH_S"/>
    <property type="match status" value="1"/>
</dbReference>
<dbReference type="EC" id="6.3.2.3" evidence="10"/>
<dbReference type="UniPathway" id="UPA00142">
    <property type="reaction ID" value="UER00210"/>
</dbReference>
<comment type="cofactor">
    <cofactor evidence="2">
        <name>Mg(2+)</name>
        <dbReference type="ChEBI" id="CHEBI:18420"/>
    </cofactor>
</comment>
<keyword evidence="6 10" id="KW-0547">Nucleotide-binding</keyword>
<keyword evidence="3 10" id="KW-0436">Ligase</keyword>
<name>A0A1H5M5X8_RHOJO</name>
<sequence>MRQQVIPSGANTDTVGSRLNFVFITDPLDELAPAHDTTVALMEAAQALGHRVLVTTIAELGVTAGRATAQTRDVRLQPAVLIDGKWVIGKKWFAAGESEQIFLDTAAAVFMRTDPPVDADYLRATYILDLVDPACTLILNSPSGLRDANEKLFALRFPELGPPTLISADHTEIIESVQSWGRAVLKPTDGMAGRGIMLLSPGDPNLHSILDTATERGTKHVVVQQFIPAVSAGDRRVIVLGGAPVGAVRRIAEGDEFRCNMAAGASVEIDTVTENDRRICKTLGPELVRRGLHFVGIDIIGSRLTEVNVTSPTGIREIDALSGTHLATRTVAWVSAQCANAEVR</sequence>
<dbReference type="PANTHER" id="PTHR21621">
    <property type="entry name" value="RIBOSOMAL PROTEIN S6 MODIFICATION PROTEIN"/>
    <property type="match status" value="1"/>
</dbReference>
<evidence type="ECO:0000256" key="3">
    <source>
        <dbReference type="ARBA" id="ARBA00022598"/>
    </source>
</evidence>
<evidence type="ECO:0000256" key="5">
    <source>
        <dbReference type="ARBA" id="ARBA00022723"/>
    </source>
</evidence>
<dbReference type="GO" id="GO:0005524">
    <property type="term" value="F:ATP binding"/>
    <property type="evidence" value="ECO:0007669"/>
    <property type="project" value="UniProtKB-UniRule"/>
</dbReference>
<dbReference type="NCBIfam" id="NF003573">
    <property type="entry name" value="PRK05246.1"/>
    <property type="match status" value="1"/>
</dbReference>
<dbReference type="PROSITE" id="PS50975">
    <property type="entry name" value="ATP_GRASP"/>
    <property type="match status" value="1"/>
</dbReference>
<dbReference type="GO" id="GO:0005737">
    <property type="term" value="C:cytoplasm"/>
    <property type="evidence" value="ECO:0007669"/>
    <property type="project" value="TreeGrafter"/>
</dbReference>
<evidence type="ECO:0000256" key="10">
    <source>
        <dbReference type="HAMAP-Rule" id="MF_00162"/>
    </source>
</evidence>
<evidence type="ECO:0000256" key="9">
    <source>
        <dbReference type="ARBA" id="ARBA00023211"/>
    </source>
</evidence>
<keyword evidence="4 10" id="KW-0317">Glutathione biosynthesis</keyword>
<evidence type="ECO:0000259" key="11">
    <source>
        <dbReference type="PROSITE" id="PS50975"/>
    </source>
</evidence>
<reference evidence="13" key="1">
    <citation type="submission" date="2016-10" db="EMBL/GenBank/DDBJ databases">
        <authorList>
            <person name="Varghese N."/>
        </authorList>
    </citation>
    <scope>NUCLEOTIDE SEQUENCE [LARGE SCALE GENOMIC DNA]</scope>
    <source>
        <strain evidence="13">DSM 44719</strain>
    </source>
</reference>
<evidence type="ECO:0000256" key="8">
    <source>
        <dbReference type="ARBA" id="ARBA00022842"/>
    </source>
</evidence>
<dbReference type="EMBL" id="FNTL01000005">
    <property type="protein sequence ID" value="SEE83878.1"/>
    <property type="molecule type" value="Genomic_DNA"/>
</dbReference>
<dbReference type="InterPro" id="IPR004218">
    <property type="entry name" value="GSHS_ATP-bd"/>
</dbReference>
<protein>
    <recommendedName>
        <fullName evidence="10">Glutathione synthetase</fullName>
        <ecNumber evidence="10">6.3.2.3</ecNumber>
    </recommendedName>
    <alternativeName>
        <fullName evidence="10">GSH synthetase</fullName>
        <shortName evidence="10">GSH-S</shortName>
        <shortName evidence="10">GSHase</shortName>
    </alternativeName>
    <alternativeName>
        <fullName evidence="10">Glutathione synthase</fullName>
    </alternativeName>
</protein>
<evidence type="ECO:0000256" key="7">
    <source>
        <dbReference type="ARBA" id="ARBA00022840"/>
    </source>
</evidence>
<gene>
    <name evidence="10" type="primary">gshB</name>
    <name evidence="12" type="ORF">SAMN04490220_8634</name>
</gene>